<evidence type="ECO:0000313" key="3">
    <source>
        <dbReference type="EMBL" id="PZT65151.1"/>
    </source>
</evidence>
<reference evidence="3 4" key="1">
    <citation type="submission" date="2018-06" db="EMBL/GenBank/DDBJ databases">
        <title>Draft genome sequence of mcr-1-harboring Escherichia coli isolated from wound infection of a hospitalized patient, in Bolivia.</title>
        <authorList>
            <person name="Munoz M.E."/>
            <person name="Moura Q."/>
            <person name="Ventura P.R.M."/>
            <person name="Bustos L.R."/>
            <person name="Ovando B.G."/>
            <person name="Terrazas D.I.V."/>
            <person name="Yarhui N.B."/>
            <person name="Cerdeira L."/>
            <person name="Lincopan N."/>
        </authorList>
    </citation>
    <scope>NUCLEOTIDE SEQUENCE [LARGE SCALE GENOMIC DNA]</scope>
    <source>
        <strain evidence="3 4">EcMLT</strain>
    </source>
</reference>
<dbReference type="PANTHER" id="PTHR43153:SF5">
    <property type="entry name" value="PROTEIN FIXB-RELATED"/>
    <property type="match status" value="1"/>
</dbReference>
<dbReference type="InterPro" id="IPR001308">
    <property type="entry name" value="ETF_a/FixB"/>
</dbReference>
<dbReference type="SUPFAM" id="SSF52467">
    <property type="entry name" value="DHS-like NAD/FAD-binding domain"/>
    <property type="match status" value="1"/>
</dbReference>
<evidence type="ECO:0000259" key="2">
    <source>
        <dbReference type="Pfam" id="PF00766"/>
    </source>
</evidence>
<name>A0A2W6P9S2_ECOLX</name>
<protein>
    <submittedName>
        <fullName evidence="3">Electron transfer flavoprotein subunit alpha/FixB family protein</fullName>
    </submittedName>
</protein>
<sequence length="133" mass="13785">TEDLKNVTRDPLAEARRVLVVGQGGEADNQEIAMLAEKLGAEVGYSRARVMNGGVDAEKVIGISGHLLAPEVCIVVGASGAAALMAGVRNSKFVVAINHDASAAVFSQADVGVVDDWKVVLEALVTNIDAECQ</sequence>
<dbReference type="Proteomes" id="UP000249482">
    <property type="component" value="Unassembled WGS sequence"/>
</dbReference>
<dbReference type="GO" id="GO:0033539">
    <property type="term" value="P:fatty acid beta-oxidation using acyl-CoA dehydrogenase"/>
    <property type="evidence" value="ECO:0007669"/>
    <property type="project" value="TreeGrafter"/>
</dbReference>
<dbReference type="Pfam" id="PF00766">
    <property type="entry name" value="ETF_alpha"/>
    <property type="match status" value="1"/>
</dbReference>
<feature type="domain" description="Electron transfer flavoprotein alpha subunit C-terminal" evidence="2">
    <location>
        <begin position="12"/>
        <end position="89"/>
    </location>
</feature>
<keyword evidence="1" id="KW-0813">Transport</keyword>
<organism evidence="3 4">
    <name type="scientific">Escherichia coli</name>
    <dbReference type="NCBI Taxonomy" id="562"/>
    <lineage>
        <taxon>Bacteria</taxon>
        <taxon>Pseudomonadati</taxon>
        <taxon>Pseudomonadota</taxon>
        <taxon>Gammaproteobacteria</taxon>
        <taxon>Enterobacterales</taxon>
        <taxon>Enterobacteriaceae</taxon>
        <taxon>Escherichia</taxon>
    </lineage>
</organism>
<dbReference type="InterPro" id="IPR029035">
    <property type="entry name" value="DHS-like_NAD/FAD-binding_dom"/>
</dbReference>
<evidence type="ECO:0000313" key="4">
    <source>
        <dbReference type="Proteomes" id="UP000249482"/>
    </source>
</evidence>
<dbReference type="PANTHER" id="PTHR43153">
    <property type="entry name" value="ELECTRON TRANSFER FLAVOPROTEIN ALPHA"/>
    <property type="match status" value="1"/>
</dbReference>
<dbReference type="GO" id="GO:0009055">
    <property type="term" value="F:electron transfer activity"/>
    <property type="evidence" value="ECO:0007669"/>
    <property type="project" value="InterPro"/>
</dbReference>
<dbReference type="GO" id="GO:0050660">
    <property type="term" value="F:flavin adenine dinucleotide binding"/>
    <property type="evidence" value="ECO:0007669"/>
    <property type="project" value="InterPro"/>
</dbReference>
<feature type="non-terminal residue" evidence="3">
    <location>
        <position position="1"/>
    </location>
</feature>
<dbReference type="Gene3D" id="3.40.50.1220">
    <property type="entry name" value="TPP-binding domain"/>
    <property type="match status" value="1"/>
</dbReference>
<dbReference type="AlphaFoldDB" id="A0A2W6P9S2"/>
<gene>
    <name evidence="3" type="ORF">DNQ45_18350</name>
</gene>
<proteinExistence type="predicted"/>
<accession>A0A2W6P9S2</accession>
<comment type="caution">
    <text evidence="3">The sequence shown here is derived from an EMBL/GenBank/DDBJ whole genome shotgun (WGS) entry which is preliminary data.</text>
</comment>
<dbReference type="InterPro" id="IPR014731">
    <property type="entry name" value="ETF_asu_C"/>
</dbReference>
<dbReference type="EMBL" id="QKWZ01000505">
    <property type="protein sequence ID" value="PZT65151.1"/>
    <property type="molecule type" value="Genomic_DNA"/>
</dbReference>
<evidence type="ECO:0000256" key="1">
    <source>
        <dbReference type="ARBA" id="ARBA00022448"/>
    </source>
</evidence>